<dbReference type="PANTHER" id="PTHR19300">
    <property type="entry name" value="BETA-1,4-GALACTOSYLTRANSFERASE"/>
    <property type="match status" value="1"/>
</dbReference>
<comment type="caution">
    <text evidence="3">The sequence shown here is derived from an EMBL/GenBank/DDBJ whole genome shotgun (WGS) entry which is preliminary data.</text>
</comment>
<dbReference type="GO" id="GO:0005794">
    <property type="term" value="C:Golgi apparatus"/>
    <property type="evidence" value="ECO:0007669"/>
    <property type="project" value="TreeGrafter"/>
</dbReference>
<dbReference type="AlphaFoldDB" id="A0AAD9UKQ1"/>
<dbReference type="Pfam" id="PF13733">
    <property type="entry name" value="Glyco_transf_7N"/>
    <property type="match status" value="1"/>
</dbReference>
<keyword evidence="1" id="KW-0812">Transmembrane</keyword>
<evidence type="ECO:0000313" key="3">
    <source>
        <dbReference type="EMBL" id="KAK2192835.1"/>
    </source>
</evidence>
<dbReference type="PANTHER" id="PTHR19300:SF57">
    <property type="entry name" value="BETA-1,4-N-ACETYLGALACTOSAMINYLTRANSFERASE"/>
    <property type="match status" value="1"/>
</dbReference>
<name>A0AAD9UKQ1_RIDPI</name>
<dbReference type="GO" id="GO:0005975">
    <property type="term" value="P:carbohydrate metabolic process"/>
    <property type="evidence" value="ECO:0007669"/>
    <property type="project" value="InterPro"/>
</dbReference>
<dbReference type="Gene3D" id="3.90.550.10">
    <property type="entry name" value="Spore Coat Polysaccharide Biosynthesis Protein SpsA, Chain A"/>
    <property type="match status" value="1"/>
</dbReference>
<organism evidence="3 4">
    <name type="scientific">Ridgeia piscesae</name>
    <name type="common">Tubeworm</name>
    <dbReference type="NCBI Taxonomy" id="27915"/>
    <lineage>
        <taxon>Eukaryota</taxon>
        <taxon>Metazoa</taxon>
        <taxon>Spiralia</taxon>
        <taxon>Lophotrochozoa</taxon>
        <taxon>Annelida</taxon>
        <taxon>Polychaeta</taxon>
        <taxon>Sedentaria</taxon>
        <taxon>Canalipalpata</taxon>
        <taxon>Sabellida</taxon>
        <taxon>Siboglinidae</taxon>
        <taxon>Ridgeia</taxon>
    </lineage>
</organism>
<reference evidence="3" key="1">
    <citation type="journal article" date="2023" name="Mol. Biol. Evol.">
        <title>Third-Generation Sequencing Reveals the Adaptive Role of the Epigenome in Three Deep-Sea Polychaetes.</title>
        <authorList>
            <person name="Perez M."/>
            <person name="Aroh O."/>
            <person name="Sun Y."/>
            <person name="Lan Y."/>
            <person name="Juniper S.K."/>
            <person name="Young C.R."/>
            <person name="Angers B."/>
            <person name="Qian P.Y."/>
        </authorList>
    </citation>
    <scope>NUCLEOTIDE SEQUENCE</scope>
    <source>
        <strain evidence="3">R07B-5</strain>
    </source>
</reference>
<feature type="domain" description="Galactosyltransferase N-terminal" evidence="2">
    <location>
        <begin position="77"/>
        <end position="209"/>
    </location>
</feature>
<dbReference type="EMBL" id="JAODUO010000021">
    <property type="protein sequence ID" value="KAK2192835.1"/>
    <property type="molecule type" value="Genomic_DNA"/>
</dbReference>
<dbReference type="Proteomes" id="UP001209878">
    <property type="component" value="Unassembled WGS sequence"/>
</dbReference>
<proteinExistence type="predicted"/>
<evidence type="ECO:0000313" key="4">
    <source>
        <dbReference type="Proteomes" id="UP001209878"/>
    </source>
</evidence>
<dbReference type="SUPFAM" id="SSF53448">
    <property type="entry name" value="Nucleotide-diphospho-sugar transferases"/>
    <property type="match status" value="1"/>
</dbReference>
<dbReference type="GO" id="GO:0008378">
    <property type="term" value="F:galactosyltransferase activity"/>
    <property type="evidence" value="ECO:0007669"/>
    <property type="project" value="TreeGrafter"/>
</dbReference>
<dbReference type="PRINTS" id="PR02050">
    <property type="entry name" value="B14GALTRFASE"/>
</dbReference>
<keyword evidence="4" id="KW-1185">Reference proteome</keyword>
<keyword evidence="1" id="KW-0472">Membrane</keyword>
<keyword evidence="1" id="KW-1133">Transmembrane helix</keyword>
<sequence length="226" mass="26283">MDKQPATEPSGLSHTCRWTTRVPVIVVVVFVVVQFVYGLSLHHRWLGAVVMVERVVNVSSCRKEWFNQHVESRLENCPSVPPKLSGPIPVNTVERNWTAISRENSNVEPGGLWRPRDCMARHHVAIVVPYRDREWQLKVFVGHMHKFLEKQQLNYGIYIVEEALPTRFNRAMLMNIGYAEASKQANYSCYIFHDVDLLPEDDRNIYSCPDQPRHMSVAVDKFKYKY</sequence>
<dbReference type="InterPro" id="IPR029044">
    <property type="entry name" value="Nucleotide-diphossugar_trans"/>
</dbReference>
<dbReference type="InterPro" id="IPR027995">
    <property type="entry name" value="Galactosyl_T_N"/>
</dbReference>
<accession>A0AAD9UKQ1</accession>
<dbReference type="InterPro" id="IPR003859">
    <property type="entry name" value="Galactosyl_T"/>
</dbReference>
<evidence type="ECO:0000256" key="1">
    <source>
        <dbReference type="SAM" id="Phobius"/>
    </source>
</evidence>
<protein>
    <recommendedName>
        <fullName evidence="2">Galactosyltransferase N-terminal domain-containing protein</fullName>
    </recommendedName>
</protein>
<feature type="transmembrane region" description="Helical" evidence="1">
    <location>
        <begin position="20"/>
        <end position="41"/>
    </location>
</feature>
<gene>
    <name evidence="3" type="ORF">NP493_21g00003</name>
</gene>
<evidence type="ECO:0000259" key="2">
    <source>
        <dbReference type="Pfam" id="PF13733"/>
    </source>
</evidence>